<dbReference type="Proteomes" id="UP000294958">
    <property type="component" value="Unassembled WGS sequence"/>
</dbReference>
<dbReference type="AlphaFoldDB" id="A0A011TXS5"/>
<reference evidence="1 3" key="1">
    <citation type="submission" date="2014-02" db="EMBL/GenBank/DDBJ databases">
        <title>Aquamicrobium defluvii Genome sequencing.</title>
        <authorList>
            <person name="Wang X."/>
        </authorList>
    </citation>
    <scope>NUCLEOTIDE SEQUENCE [LARGE SCALE GENOMIC DNA]</scope>
    <source>
        <strain evidence="1 3">W13Z1</strain>
    </source>
</reference>
<evidence type="ECO:0000313" key="3">
    <source>
        <dbReference type="Proteomes" id="UP000019849"/>
    </source>
</evidence>
<reference evidence="2 4" key="2">
    <citation type="submission" date="2019-03" db="EMBL/GenBank/DDBJ databases">
        <title>Genomic Encyclopedia of Type Strains, Phase IV (KMG-IV): sequencing the most valuable type-strain genomes for metagenomic binning, comparative biology and taxonomic classification.</title>
        <authorList>
            <person name="Goeker M."/>
        </authorList>
    </citation>
    <scope>NUCLEOTIDE SEQUENCE [LARGE SCALE GENOMIC DNA]</scope>
    <source>
        <strain evidence="2 4">DSM 11603</strain>
    </source>
</reference>
<dbReference type="Proteomes" id="UP000019849">
    <property type="component" value="Unassembled WGS sequence"/>
</dbReference>
<dbReference type="OrthoDB" id="8478544at2"/>
<keyword evidence="4" id="KW-1185">Reference proteome</keyword>
<name>A0A011TXS5_9HYPH</name>
<dbReference type="RefSeq" id="WP_035025866.1">
    <property type="nucleotide sequence ID" value="NZ_KK073884.1"/>
</dbReference>
<protein>
    <submittedName>
        <fullName evidence="1">Uncharacterized protein</fullName>
    </submittedName>
</protein>
<evidence type="ECO:0000313" key="4">
    <source>
        <dbReference type="Proteomes" id="UP000294958"/>
    </source>
</evidence>
<dbReference type="PATRIC" id="fig|69279.3.peg.1915"/>
<organism evidence="1 3">
    <name type="scientific">Aquamicrobium defluvii</name>
    <dbReference type="NCBI Taxonomy" id="69279"/>
    <lineage>
        <taxon>Bacteria</taxon>
        <taxon>Pseudomonadati</taxon>
        <taxon>Pseudomonadota</taxon>
        <taxon>Alphaproteobacteria</taxon>
        <taxon>Hyphomicrobiales</taxon>
        <taxon>Phyllobacteriaceae</taxon>
        <taxon>Aquamicrobium</taxon>
    </lineage>
</organism>
<evidence type="ECO:0000313" key="2">
    <source>
        <dbReference type="EMBL" id="TDR35025.1"/>
    </source>
</evidence>
<sequence>MKKLVQILLIAVVAVVISVGWRWYSYVTNTETPYDEVGIEFNSRMPGPINKWGCDKLHTTFGNVAPPYGCGANDGTRNWR</sequence>
<proteinExistence type="predicted"/>
<dbReference type="eggNOG" id="ENOG5032YQ6">
    <property type="taxonomic scope" value="Bacteria"/>
</dbReference>
<accession>A0A011TXS5</accession>
<dbReference type="HOGENOM" id="CLU_177799_0_0_5"/>
<dbReference type="EMBL" id="JENY01000010">
    <property type="protein sequence ID" value="EXL08957.1"/>
    <property type="molecule type" value="Genomic_DNA"/>
</dbReference>
<evidence type="ECO:0000313" key="1">
    <source>
        <dbReference type="EMBL" id="EXL08957.1"/>
    </source>
</evidence>
<dbReference type="EMBL" id="SNZF01000011">
    <property type="protein sequence ID" value="TDR35025.1"/>
    <property type="molecule type" value="Genomic_DNA"/>
</dbReference>
<comment type="caution">
    <text evidence="1">The sequence shown here is derived from an EMBL/GenBank/DDBJ whole genome shotgun (WGS) entry which is preliminary data.</text>
</comment>
<gene>
    <name evidence="1" type="ORF">BG36_02550</name>
    <name evidence="2" type="ORF">DES43_11125</name>
</gene>